<feature type="domain" description="Beta-lactamase class A catalytic" evidence="1">
    <location>
        <begin position="23"/>
        <end position="237"/>
    </location>
</feature>
<dbReference type="GO" id="GO:0046677">
    <property type="term" value="P:response to antibiotic"/>
    <property type="evidence" value="ECO:0007669"/>
    <property type="project" value="InterPro"/>
</dbReference>
<gene>
    <name evidence="2" type="ORF">FHX42_001751</name>
</gene>
<comment type="caution">
    <text evidence="2">The sequence shown here is derived from an EMBL/GenBank/DDBJ whole genome shotgun (WGS) entry which is preliminary data.</text>
</comment>
<dbReference type="Proteomes" id="UP000569329">
    <property type="component" value="Unassembled WGS sequence"/>
</dbReference>
<keyword evidence="3" id="KW-1185">Reference proteome</keyword>
<dbReference type="GO" id="GO:0008800">
    <property type="term" value="F:beta-lactamase activity"/>
    <property type="evidence" value="ECO:0007669"/>
    <property type="project" value="UniProtKB-EC"/>
</dbReference>
<organism evidence="2 3">
    <name type="scientific">Halosaccharopolyspora lacisalsi</name>
    <dbReference type="NCBI Taxonomy" id="1000566"/>
    <lineage>
        <taxon>Bacteria</taxon>
        <taxon>Bacillati</taxon>
        <taxon>Actinomycetota</taxon>
        <taxon>Actinomycetes</taxon>
        <taxon>Pseudonocardiales</taxon>
        <taxon>Pseudonocardiaceae</taxon>
        <taxon>Halosaccharopolyspora</taxon>
    </lineage>
</organism>
<dbReference type="Gene3D" id="3.40.710.10">
    <property type="entry name" value="DD-peptidase/beta-lactamase superfamily"/>
    <property type="match status" value="1"/>
</dbReference>
<dbReference type="RefSeq" id="WP_182543696.1">
    <property type="nucleotide sequence ID" value="NZ_JACGWZ010000002.1"/>
</dbReference>
<dbReference type="InterPro" id="IPR045155">
    <property type="entry name" value="Beta-lactam_cat"/>
</dbReference>
<dbReference type="Pfam" id="PF13354">
    <property type="entry name" value="Beta-lactamase2"/>
    <property type="match status" value="1"/>
</dbReference>
<proteinExistence type="predicted"/>
<dbReference type="InterPro" id="IPR000871">
    <property type="entry name" value="Beta-lactam_class-A"/>
</dbReference>
<sequence length="270" mass="29462">MTFAERLRELLPDPAEFPGRTSIAAWVLDESDAVTWDSRRPVQAASTIKVLILIAMLRRVRDGGQSLDVELRLPEPERRVGGTGVLGELTSVDRLSLADLLTLMIVVSDNTATNIVIDLLGVEAIDACARDLGCTDTRVQRHLMDVDAMLDGLDNTTTAMDQARVLDALARGTALPEDLTRYALDVLSRQQVRDRLPALLPVSARCWNKTGEQPALRHDVGLIGTGERPRAVVAVLVDELTDERSRTDYRGGPACDLIADLGARVHAALR</sequence>
<name>A0A839DSC0_9PSEU</name>
<dbReference type="GO" id="GO:0030655">
    <property type="term" value="P:beta-lactam antibiotic catabolic process"/>
    <property type="evidence" value="ECO:0007669"/>
    <property type="project" value="InterPro"/>
</dbReference>
<protein>
    <submittedName>
        <fullName evidence="2">Beta-lactamase class A</fullName>
        <ecNumber evidence="2">3.5.2.6</ecNumber>
    </submittedName>
</protein>
<reference evidence="2 3" key="1">
    <citation type="submission" date="2020-07" db="EMBL/GenBank/DDBJ databases">
        <title>Sequencing the genomes of 1000 actinobacteria strains.</title>
        <authorList>
            <person name="Klenk H.-P."/>
        </authorList>
    </citation>
    <scope>NUCLEOTIDE SEQUENCE [LARGE SCALE GENOMIC DNA]</scope>
    <source>
        <strain evidence="2 3">DSM 45975</strain>
    </source>
</reference>
<dbReference type="AlphaFoldDB" id="A0A839DSC0"/>
<dbReference type="InterPro" id="IPR012338">
    <property type="entry name" value="Beta-lactam/transpept-like"/>
</dbReference>
<dbReference type="PANTHER" id="PTHR35333">
    <property type="entry name" value="BETA-LACTAMASE"/>
    <property type="match status" value="1"/>
</dbReference>
<dbReference type="EMBL" id="JACGWZ010000002">
    <property type="protein sequence ID" value="MBA8824404.1"/>
    <property type="molecule type" value="Genomic_DNA"/>
</dbReference>
<keyword evidence="2" id="KW-0378">Hydrolase</keyword>
<evidence type="ECO:0000313" key="2">
    <source>
        <dbReference type="EMBL" id="MBA8824404.1"/>
    </source>
</evidence>
<accession>A0A839DSC0</accession>
<dbReference type="EC" id="3.5.2.6" evidence="2"/>
<evidence type="ECO:0000313" key="3">
    <source>
        <dbReference type="Proteomes" id="UP000569329"/>
    </source>
</evidence>
<dbReference type="SUPFAM" id="SSF56601">
    <property type="entry name" value="beta-lactamase/transpeptidase-like"/>
    <property type="match status" value="1"/>
</dbReference>
<evidence type="ECO:0000259" key="1">
    <source>
        <dbReference type="Pfam" id="PF13354"/>
    </source>
</evidence>
<dbReference type="PANTHER" id="PTHR35333:SF3">
    <property type="entry name" value="BETA-LACTAMASE-TYPE TRANSPEPTIDASE FOLD CONTAINING PROTEIN"/>
    <property type="match status" value="1"/>
</dbReference>